<organism evidence="1 2">
    <name type="scientific">Pedobacter westerhofensis</name>
    <dbReference type="NCBI Taxonomy" id="425512"/>
    <lineage>
        <taxon>Bacteria</taxon>
        <taxon>Pseudomonadati</taxon>
        <taxon>Bacteroidota</taxon>
        <taxon>Sphingobacteriia</taxon>
        <taxon>Sphingobacteriales</taxon>
        <taxon>Sphingobacteriaceae</taxon>
        <taxon>Pedobacter</taxon>
    </lineage>
</organism>
<name>A0A521C8D4_9SPHI</name>
<dbReference type="Proteomes" id="UP000320300">
    <property type="component" value="Unassembled WGS sequence"/>
</dbReference>
<gene>
    <name evidence="1" type="ORF">SAMN06265348_103322</name>
</gene>
<dbReference type="EMBL" id="FXTN01000003">
    <property type="protein sequence ID" value="SMO55747.1"/>
    <property type="molecule type" value="Genomic_DNA"/>
</dbReference>
<reference evidence="1 2" key="1">
    <citation type="submission" date="2017-05" db="EMBL/GenBank/DDBJ databases">
        <authorList>
            <person name="Varghese N."/>
            <person name="Submissions S."/>
        </authorList>
    </citation>
    <scope>NUCLEOTIDE SEQUENCE [LARGE SCALE GENOMIC DNA]</scope>
    <source>
        <strain evidence="1 2">DSM 19036</strain>
    </source>
</reference>
<protein>
    <submittedName>
        <fullName evidence="1">Uncharacterized protein</fullName>
    </submittedName>
</protein>
<evidence type="ECO:0000313" key="2">
    <source>
        <dbReference type="Proteomes" id="UP000320300"/>
    </source>
</evidence>
<accession>A0A521C8D4</accession>
<sequence>MDIELNKYTSTYDQSTFSNATNAMLECGEQIFNQKVINSRFI</sequence>
<evidence type="ECO:0000313" key="1">
    <source>
        <dbReference type="EMBL" id="SMO55747.1"/>
    </source>
</evidence>
<dbReference type="AlphaFoldDB" id="A0A521C8D4"/>
<proteinExistence type="predicted"/>
<keyword evidence="2" id="KW-1185">Reference proteome</keyword>